<evidence type="ECO:0000259" key="14">
    <source>
        <dbReference type="PROSITE" id="PS50106"/>
    </source>
</evidence>
<evidence type="ECO:0000256" key="10">
    <source>
        <dbReference type="ARBA" id="ARBA00066637"/>
    </source>
</evidence>
<evidence type="ECO:0000256" key="5">
    <source>
        <dbReference type="ARBA" id="ARBA00022801"/>
    </source>
</evidence>
<dbReference type="InterPro" id="IPR054625">
    <property type="entry name" value="Cterm_S41_CtpB"/>
</dbReference>
<organism evidence="15 16">
    <name type="scientific">Pegethrix bostrychoides GSE-TBD4-15B</name>
    <dbReference type="NCBI Taxonomy" id="2839662"/>
    <lineage>
        <taxon>Bacteria</taxon>
        <taxon>Bacillati</taxon>
        <taxon>Cyanobacteriota</taxon>
        <taxon>Cyanophyceae</taxon>
        <taxon>Oculatellales</taxon>
        <taxon>Oculatellaceae</taxon>
        <taxon>Pegethrix</taxon>
    </lineage>
</organism>
<evidence type="ECO:0000313" key="16">
    <source>
        <dbReference type="Proteomes" id="UP000707356"/>
    </source>
</evidence>
<comment type="caution">
    <text evidence="15">The sequence shown here is derived from an EMBL/GenBank/DDBJ whole genome shotgun (WGS) entry which is preliminary data.</text>
</comment>
<evidence type="ECO:0000256" key="4">
    <source>
        <dbReference type="ARBA" id="ARBA00022729"/>
    </source>
</evidence>
<dbReference type="Gene3D" id="2.30.42.10">
    <property type="match status" value="1"/>
</dbReference>
<accession>A0A951PEN9</accession>
<dbReference type="SMART" id="SM00228">
    <property type="entry name" value="PDZ"/>
    <property type="match status" value="1"/>
</dbReference>
<dbReference type="SUPFAM" id="SSF50156">
    <property type="entry name" value="PDZ domain-like"/>
    <property type="match status" value="1"/>
</dbReference>
<dbReference type="Proteomes" id="UP000707356">
    <property type="component" value="Unassembled WGS sequence"/>
</dbReference>
<evidence type="ECO:0000256" key="2">
    <source>
        <dbReference type="ARBA" id="ARBA00009179"/>
    </source>
</evidence>
<dbReference type="FunFam" id="2.30.42.10:FF:000063">
    <property type="entry name" value="Peptidase, S41 family"/>
    <property type="match status" value="1"/>
</dbReference>
<keyword evidence="4" id="KW-0732">Signal</keyword>
<dbReference type="CDD" id="cd07560">
    <property type="entry name" value="Peptidase_S41_CPP"/>
    <property type="match status" value="1"/>
</dbReference>
<dbReference type="GO" id="GO:0006508">
    <property type="term" value="P:proteolysis"/>
    <property type="evidence" value="ECO:0007669"/>
    <property type="project" value="UniProtKB-KW"/>
</dbReference>
<dbReference type="InterPro" id="IPR041489">
    <property type="entry name" value="PDZ_6"/>
</dbReference>
<evidence type="ECO:0000256" key="1">
    <source>
        <dbReference type="ARBA" id="ARBA00004518"/>
    </source>
</evidence>
<comment type="subcellular location">
    <subcellularLocation>
        <location evidence="1">Cellular thylakoid lumen</location>
    </subcellularLocation>
</comment>
<dbReference type="FunFam" id="3.30.750.44:FF:000002">
    <property type="entry name" value="carboxyl-terminal-processing peptidase 2, chloroplastic"/>
    <property type="match status" value="1"/>
</dbReference>
<proteinExistence type="inferred from homology"/>
<dbReference type="InterPro" id="IPR001478">
    <property type="entry name" value="PDZ"/>
</dbReference>
<keyword evidence="3 13" id="KW-0645">Protease</keyword>
<dbReference type="SUPFAM" id="SSF52096">
    <property type="entry name" value="ClpP/crotonase"/>
    <property type="match status" value="1"/>
</dbReference>
<dbReference type="GO" id="GO:0007165">
    <property type="term" value="P:signal transduction"/>
    <property type="evidence" value="ECO:0007669"/>
    <property type="project" value="TreeGrafter"/>
</dbReference>
<evidence type="ECO:0000256" key="11">
    <source>
        <dbReference type="ARBA" id="ARBA00069724"/>
    </source>
</evidence>
<protein>
    <recommendedName>
        <fullName evidence="11">Carboxyl-terminal-processing protease</fullName>
        <ecNumber evidence="10">3.4.21.102</ecNumber>
    </recommendedName>
    <alternativeName>
        <fullName evidence="12">CtpA</fullName>
    </alternativeName>
</protein>
<reference evidence="15" key="1">
    <citation type="submission" date="2021-05" db="EMBL/GenBank/DDBJ databases">
        <authorList>
            <person name="Pietrasiak N."/>
            <person name="Ward R."/>
            <person name="Stajich J.E."/>
            <person name="Kurbessoian T."/>
        </authorList>
    </citation>
    <scope>NUCLEOTIDE SEQUENCE</scope>
    <source>
        <strain evidence="15">GSE-TBD4-15B</strain>
    </source>
</reference>
<reference evidence="15" key="2">
    <citation type="journal article" date="2022" name="Microbiol. Resour. Announc.">
        <title>Metagenome Sequencing to Explore Phylogenomics of Terrestrial Cyanobacteria.</title>
        <authorList>
            <person name="Ward R.D."/>
            <person name="Stajich J.E."/>
            <person name="Johansen J.R."/>
            <person name="Huntemann M."/>
            <person name="Clum A."/>
            <person name="Foster B."/>
            <person name="Foster B."/>
            <person name="Roux S."/>
            <person name="Palaniappan K."/>
            <person name="Varghese N."/>
            <person name="Mukherjee S."/>
            <person name="Reddy T.B.K."/>
            <person name="Daum C."/>
            <person name="Copeland A."/>
            <person name="Chen I.A."/>
            <person name="Ivanova N.N."/>
            <person name="Kyrpides N.C."/>
            <person name="Shapiro N."/>
            <person name="Eloe-Fadrosh E.A."/>
            <person name="Pietrasiak N."/>
        </authorList>
    </citation>
    <scope>NUCLEOTIDE SEQUENCE</scope>
    <source>
        <strain evidence="15">GSE-TBD4-15B</strain>
    </source>
</reference>
<evidence type="ECO:0000256" key="9">
    <source>
        <dbReference type="ARBA" id="ARBA00053093"/>
    </source>
</evidence>
<evidence type="ECO:0000256" key="13">
    <source>
        <dbReference type="RuleBase" id="RU004404"/>
    </source>
</evidence>
<comment type="function">
    <text evidence="9">Cleavage of the 16 C-terminal residues from the D1 precursor of photosystem II (PSII). This proteolytic processing is necessary to allow the light-driven assembly of the oxygen-evolving cluster (a tetranuclear manganese), which is responsible for photosynthetic water oxidation.</text>
</comment>
<dbReference type="Pfam" id="PF03572">
    <property type="entry name" value="Peptidase_S41"/>
    <property type="match status" value="1"/>
</dbReference>
<dbReference type="GO" id="GO:0004252">
    <property type="term" value="F:serine-type endopeptidase activity"/>
    <property type="evidence" value="ECO:0007669"/>
    <property type="project" value="UniProtKB-EC"/>
</dbReference>
<evidence type="ECO:0000256" key="3">
    <source>
        <dbReference type="ARBA" id="ARBA00022670"/>
    </source>
</evidence>
<dbReference type="PANTHER" id="PTHR32060:SF30">
    <property type="entry name" value="CARBOXY-TERMINAL PROCESSING PROTEASE CTPA"/>
    <property type="match status" value="1"/>
</dbReference>
<feature type="domain" description="PDZ" evidence="14">
    <location>
        <begin position="106"/>
        <end position="176"/>
    </location>
</feature>
<name>A0A951PEN9_9CYAN</name>
<sequence length="439" mass="47700">MKQLRDSFDLPLTCMGGAVALISLVGLSSPVQAKFEDSPKAVLDEAWQIVNRDYVDETFNQTDWQASRQRLLSRSYTSNQQAYEALRQELKQLNDPYTRFLDPEQYRALTSQTSGELSGVGVRLGIDAESKMLTVIEPVIGSPASVAGIEAGDRIVAIDGKSTRGMTVEQASKLIQGEVGAPITLRIERNGQAAMNLSMKRARIELSNVNYGLRQEANARIGYIRLTEFSNHAPEQVRNAMKELLKQNVEGFVLDLRGNPGGLLQASIEISRLWLDSGFIVQTIDRVGESQEIKANQTALTQLPLAVLVDGGSASSSEILTGALRDNRRAVIVGSQTFGKALVQSVNPLSDGSGLAVTIAHYYTPDGTDISHLGITPDIEINLTEPQRRRLVSNQALIATDSDPQYLQAVNALRAPIALNRRGAAQSSLQVETGGTRSN</sequence>
<dbReference type="NCBIfam" id="TIGR00225">
    <property type="entry name" value="prc"/>
    <property type="match status" value="1"/>
</dbReference>
<dbReference type="InterPro" id="IPR004447">
    <property type="entry name" value="Peptidase_S41A"/>
</dbReference>
<dbReference type="GO" id="GO:0031979">
    <property type="term" value="C:plasma membrane-derived thylakoid lumen"/>
    <property type="evidence" value="ECO:0007669"/>
    <property type="project" value="UniProtKB-SubCell"/>
</dbReference>
<dbReference type="Pfam" id="PF17820">
    <property type="entry name" value="PDZ_6"/>
    <property type="match status" value="1"/>
</dbReference>
<dbReference type="EC" id="3.4.21.102" evidence="10"/>
<gene>
    <name evidence="15" type="ORF">KME07_22775</name>
</gene>
<dbReference type="GO" id="GO:0030288">
    <property type="term" value="C:outer membrane-bounded periplasmic space"/>
    <property type="evidence" value="ECO:0007669"/>
    <property type="project" value="TreeGrafter"/>
</dbReference>
<dbReference type="AlphaFoldDB" id="A0A951PEN9"/>
<dbReference type="InterPro" id="IPR005151">
    <property type="entry name" value="Tail-specific_protease"/>
</dbReference>
<dbReference type="CDD" id="cd06782">
    <property type="entry name" value="cpPDZ_CPP-like"/>
    <property type="match status" value="1"/>
</dbReference>
<evidence type="ECO:0000256" key="8">
    <source>
        <dbReference type="ARBA" id="ARBA00051784"/>
    </source>
</evidence>
<comment type="catalytic activity">
    <reaction evidence="8">
        <text>The enzyme shows specific recognition of a C-terminal tripeptide, Xaa-Yaa-Zaa, in which Xaa is preferably Ala or Leu, Yaa is preferably Ala or Tyr, and Zaa is preferably Ala, but then cleaves at a variable distance from the C-terminus. A typical cleavage is -Ala-Ala-|-Arg-Ala-Ala-Lys-Glu-Asn-Tyr-Ala-Leu-Ala-Ala.</text>
        <dbReference type="EC" id="3.4.21.102"/>
    </reaction>
</comment>
<keyword evidence="6 13" id="KW-0720">Serine protease</keyword>
<comment type="similarity">
    <text evidence="2 13">Belongs to the peptidase S41A family.</text>
</comment>
<dbReference type="PANTHER" id="PTHR32060">
    <property type="entry name" value="TAIL-SPECIFIC PROTEASE"/>
    <property type="match status" value="1"/>
</dbReference>
<evidence type="ECO:0000256" key="12">
    <source>
        <dbReference type="ARBA" id="ARBA00080563"/>
    </source>
</evidence>
<dbReference type="PROSITE" id="PS50106">
    <property type="entry name" value="PDZ"/>
    <property type="match status" value="1"/>
</dbReference>
<evidence type="ECO:0000256" key="6">
    <source>
        <dbReference type="ARBA" id="ARBA00022825"/>
    </source>
</evidence>
<evidence type="ECO:0000313" key="15">
    <source>
        <dbReference type="EMBL" id="MBW4468261.1"/>
    </source>
</evidence>
<dbReference type="Gene3D" id="3.30.750.44">
    <property type="match status" value="1"/>
</dbReference>
<dbReference type="Gene3D" id="3.90.226.10">
    <property type="entry name" value="2-enoyl-CoA Hydratase, Chain A, domain 1"/>
    <property type="match status" value="1"/>
</dbReference>
<dbReference type="NCBIfam" id="NF045589">
    <property type="entry name" value="Cterm_S41_CtpB"/>
    <property type="match status" value="1"/>
</dbReference>
<dbReference type="InterPro" id="IPR029045">
    <property type="entry name" value="ClpP/crotonase-like_dom_sf"/>
</dbReference>
<dbReference type="EMBL" id="JAHHHV010000086">
    <property type="protein sequence ID" value="MBW4468261.1"/>
    <property type="molecule type" value="Genomic_DNA"/>
</dbReference>
<evidence type="ECO:0000256" key="7">
    <source>
        <dbReference type="ARBA" id="ARBA00023078"/>
    </source>
</evidence>
<keyword evidence="5 13" id="KW-0378">Hydrolase</keyword>
<dbReference type="InterPro" id="IPR036034">
    <property type="entry name" value="PDZ_sf"/>
</dbReference>
<dbReference type="SMART" id="SM00245">
    <property type="entry name" value="TSPc"/>
    <property type="match status" value="1"/>
</dbReference>
<keyword evidence="7" id="KW-0793">Thylakoid</keyword>